<sequence length="243" mass="28486">LRLKNKILKSKIAGRICFTDDERRSLVDRALAMGHKLMESVVNIVKPATILAWQQRLEKEKWDYSEKRKRRPGRPRTPASVEALICQLARDNIWGYKKIQGELKKLGIEISKTTVANVLRRNGLPPSPDHQGLTWREFLSRHADVFLRADLLTKEIWTLKVLQRAFVFFVLHLRTRRILFVHATFSPNAEWLKQQARHALWECDEYGVEPRFFLHDNDRCYSEGFDILLKNTGLEPVRTPYQA</sequence>
<name>X1L021_9ZZZZ</name>
<evidence type="ECO:0000313" key="1">
    <source>
        <dbReference type="EMBL" id="GAH87508.1"/>
    </source>
</evidence>
<protein>
    <recommendedName>
        <fullName evidence="2">Integrase catalytic domain-containing protein</fullName>
    </recommendedName>
</protein>
<evidence type="ECO:0008006" key="2">
    <source>
        <dbReference type="Google" id="ProtNLM"/>
    </source>
</evidence>
<reference evidence="1" key="1">
    <citation type="journal article" date="2014" name="Front. Microbiol.">
        <title>High frequency of phylogenetically diverse reductive dehalogenase-homologous genes in deep subseafloor sedimentary metagenomes.</title>
        <authorList>
            <person name="Kawai M."/>
            <person name="Futagami T."/>
            <person name="Toyoda A."/>
            <person name="Takaki Y."/>
            <person name="Nishi S."/>
            <person name="Hori S."/>
            <person name="Arai W."/>
            <person name="Tsubouchi T."/>
            <person name="Morono Y."/>
            <person name="Uchiyama I."/>
            <person name="Ito T."/>
            <person name="Fujiyama A."/>
            <person name="Inagaki F."/>
            <person name="Takami H."/>
        </authorList>
    </citation>
    <scope>NUCLEOTIDE SEQUENCE</scope>
    <source>
        <strain evidence="1">Expedition CK06-06</strain>
    </source>
</reference>
<gene>
    <name evidence="1" type="ORF">S03H2_60119</name>
</gene>
<dbReference type="InterPro" id="IPR009057">
    <property type="entry name" value="Homeodomain-like_sf"/>
</dbReference>
<dbReference type="AlphaFoldDB" id="X1L021"/>
<feature type="non-terminal residue" evidence="1">
    <location>
        <position position="243"/>
    </location>
</feature>
<comment type="caution">
    <text evidence="1">The sequence shown here is derived from an EMBL/GenBank/DDBJ whole genome shotgun (WGS) entry which is preliminary data.</text>
</comment>
<feature type="non-terminal residue" evidence="1">
    <location>
        <position position="1"/>
    </location>
</feature>
<dbReference type="Pfam" id="PF13565">
    <property type="entry name" value="HTH_32"/>
    <property type="match status" value="1"/>
</dbReference>
<organism evidence="1">
    <name type="scientific">marine sediment metagenome</name>
    <dbReference type="NCBI Taxonomy" id="412755"/>
    <lineage>
        <taxon>unclassified sequences</taxon>
        <taxon>metagenomes</taxon>
        <taxon>ecological metagenomes</taxon>
    </lineage>
</organism>
<proteinExistence type="predicted"/>
<dbReference type="SUPFAM" id="SSF46689">
    <property type="entry name" value="Homeodomain-like"/>
    <property type="match status" value="1"/>
</dbReference>
<dbReference type="EMBL" id="BARU01038714">
    <property type="protein sequence ID" value="GAH87508.1"/>
    <property type="molecule type" value="Genomic_DNA"/>
</dbReference>
<accession>X1L021</accession>